<dbReference type="EMBL" id="AWXU01000041">
    <property type="protein sequence ID" value="KFN49109.1"/>
    <property type="molecule type" value="Genomic_DNA"/>
</dbReference>
<comment type="caution">
    <text evidence="2">The sequence shown here is derived from an EMBL/GenBank/DDBJ whole genome shotgun (WGS) entry which is preliminary data.</text>
</comment>
<reference evidence="2 3" key="1">
    <citation type="submission" date="2013-09" db="EMBL/GenBank/DDBJ databases">
        <title>Genome sequencing of Arenimonas composti.</title>
        <authorList>
            <person name="Chen F."/>
            <person name="Wang G."/>
        </authorList>
    </citation>
    <scope>NUCLEOTIDE SEQUENCE [LARGE SCALE GENOMIC DNA]</scope>
    <source>
        <strain evidence="2 3">TR7-09</strain>
    </source>
</reference>
<keyword evidence="1" id="KW-0472">Membrane</keyword>
<evidence type="ECO:0000256" key="1">
    <source>
        <dbReference type="SAM" id="Phobius"/>
    </source>
</evidence>
<feature type="transmembrane region" description="Helical" evidence="1">
    <location>
        <begin position="43"/>
        <end position="60"/>
    </location>
</feature>
<feature type="transmembrane region" description="Helical" evidence="1">
    <location>
        <begin position="72"/>
        <end position="94"/>
    </location>
</feature>
<dbReference type="RefSeq" id="WP_026816332.1">
    <property type="nucleotide sequence ID" value="NZ_AUFF01000002.1"/>
</dbReference>
<dbReference type="STRING" id="1121013.GCA_000426365_00893"/>
<dbReference type="Proteomes" id="UP000029391">
    <property type="component" value="Unassembled WGS sequence"/>
</dbReference>
<accession>A0A091BE60</accession>
<organism evidence="2 3">
    <name type="scientific">Arenimonas composti TR7-09 = DSM 18010</name>
    <dbReference type="NCBI Taxonomy" id="1121013"/>
    <lineage>
        <taxon>Bacteria</taxon>
        <taxon>Pseudomonadati</taxon>
        <taxon>Pseudomonadota</taxon>
        <taxon>Gammaproteobacteria</taxon>
        <taxon>Lysobacterales</taxon>
        <taxon>Lysobacteraceae</taxon>
        <taxon>Arenimonas</taxon>
    </lineage>
</organism>
<keyword evidence="1" id="KW-0812">Transmembrane</keyword>
<sequence>MKPHAPSRPWVIAVACLGCVLVTTGVFLHHIDAQRGGGEPGWYVLPAASLMCGFLAFLAIRGSGLTTTAPAVLGAILMTAFTGAVLVAGLSSAFD</sequence>
<dbReference type="AlphaFoldDB" id="A0A091BE60"/>
<feature type="transmembrane region" description="Helical" evidence="1">
    <location>
        <begin position="12"/>
        <end position="31"/>
    </location>
</feature>
<gene>
    <name evidence="2" type="ORF">P873_12515</name>
</gene>
<evidence type="ECO:0000313" key="3">
    <source>
        <dbReference type="Proteomes" id="UP000029391"/>
    </source>
</evidence>
<proteinExistence type="predicted"/>
<protein>
    <submittedName>
        <fullName evidence="2">Uncharacterized protein</fullName>
    </submittedName>
</protein>
<keyword evidence="3" id="KW-1185">Reference proteome</keyword>
<evidence type="ECO:0000313" key="2">
    <source>
        <dbReference type="EMBL" id="KFN49109.1"/>
    </source>
</evidence>
<name>A0A091BE60_9GAMM</name>
<keyword evidence="1" id="KW-1133">Transmembrane helix</keyword>